<evidence type="ECO:0000313" key="1">
    <source>
        <dbReference type="EMBL" id="OFE12818.1"/>
    </source>
</evidence>
<name>A0A1E8CK87_9GAMM</name>
<dbReference type="EMBL" id="MASR01000001">
    <property type="protein sequence ID" value="OFE12818.1"/>
    <property type="molecule type" value="Genomic_DNA"/>
</dbReference>
<dbReference type="Proteomes" id="UP000175669">
    <property type="component" value="Unassembled WGS sequence"/>
</dbReference>
<organism evidence="1 2">
    <name type="scientific">Pseudohongiella acticola</name>
    <dbReference type="NCBI Taxonomy" id="1524254"/>
    <lineage>
        <taxon>Bacteria</taxon>
        <taxon>Pseudomonadati</taxon>
        <taxon>Pseudomonadota</taxon>
        <taxon>Gammaproteobacteria</taxon>
        <taxon>Pseudomonadales</taxon>
        <taxon>Pseudohongiellaceae</taxon>
        <taxon>Pseudohongiella</taxon>
    </lineage>
</organism>
<dbReference type="RefSeq" id="WP_070116427.1">
    <property type="nucleotide sequence ID" value="NZ_CAXATG010000001.1"/>
</dbReference>
<keyword evidence="2" id="KW-1185">Reference proteome</keyword>
<reference evidence="2" key="1">
    <citation type="submission" date="2016-07" db="EMBL/GenBank/DDBJ databases">
        <authorList>
            <person name="Florea S."/>
            <person name="Webb J.S."/>
            <person name="Jaromczyk J."/>
            <person name="Schardl C.L."/>
        </authorList>
    </citation>
    <scope>NUCLEOTIDE SEQUENCE [LARGE SCALE GENOMIC DNA]</scope>
    <source>
        <strain evidence="2">KCTC 42131</strain>
    </source>
</reference>
<proteinExistence type="predicted"/>
<comment type="caution">
    <text evidence="1">The sequence shown here is derived from an EMBL/GenBank/DDBJ whole genome shotgun (WGS) entry which is preliminary data.</text>
</comment>
<dbReference type="OrthoDB" id="7064582at2"/>
<sequence length="108" mass="12182">MQATRVTGIAAICLLVAACASNQGPSKQVLIQGAWQAEFEGQAMTLQYDVEEITVREFGISFPYEWIDDDHIRLNALGQEVVSRVEFESDDIMLQTTEGETQEMRRVR</sequence>
<gene>
    <name evidence="1" type="ORF">PHACT_06430</name>
</gene>
<accession>A0A1E8CK87</accession>
<protein>
    <recommendedName>
        <fullName evidence="3">Lipocalin-like domain-containing protein</fullName>
    </recommendedName>
</protein>
<dbReference type="AlphaFoldDB" id="A0A1E8CK87"/>
<dbReference type="PROSITE" id="PS51257">
    <property type="entry name" value="PROKAR_LIPOPROTEIN"/>
    <property type="match status" value="1"/>
</dbReference>
<evidence type="ECO:0000313" key="2">
    <source>
        <dbReference type="Proteomes" id="UP000175669"/>
    </source>
</evidence>
<evidence type="ECO:0008006" key="3">
    <source>
        <dbReference type="Google" id="ProtNLM"/>
    </source>
</evidence>